<dbReference type="GeneID" id="77939148"/>
<dbReference type="Proteomes" id="UP000320787">
    <property type="component" value="Segment"/>
</dbReference>
<name>A0A516KU77_9CAUD</name>
<dbReference type="RefSeq" id="YP_010663130.1">
    <property type="nucleotide sequence ID" value="NC_070892.1"/>
</dbReference>
<evidence type="ECO:0000313" key="1">
    <source>
        <dbReference type="EMBL" id="QDP45230.1"/>
    </source>
</evidence>
<dbReference type="EMBL" id="MN062716">
    <property type="protein sequence ID" value="QDP45230.1"/>
    <property type="molecule type" value="Genomic_DNA"/>
</dbReference>
<dbReference type="KEGG" id="vg:77939148"/>
<gene>
    <name evidence="1" type="primary">69</name>
    <name evidence="1" type="ORF">SEA_MAYWEATHER_69</name>
</gene>
<evidence type="ECO:0000313" key="2">
    <source>
        <dbReference type="Proteomes" id="UP000320787"/>
    </source>
</evidence>
<organism evidence="1 2">
    <name type="scientific">Gordonia phage Mayweather</name>
    <dbReference type="NCBI Taxonomy" id="2590931"/>
    <lineage>
        <taxon>Viruses</taxon>
        <taxon>Duplodnaviria</taxon>
        <taxon>Heunggongvirae</taxon>
        <taxon>Uroviricota</taxon>
        <taxon>Caudoviricetes</taxon>
        <taxon>Ponsvirus</taxon>
        <taxon>Ponsvirus mayweather</taxon>
    </lineage>
</organism>
<proteinExistence type="predicted"/>
<sequence length="141" mass="15698">MKSNGVEDIEREVIGYMPRGFVLMYYELVEKAFVQYTSPLGHAGESGGVAKKKYTQHNGGLKDEAAIAEKKRVDGALRRIVRAGDRMERRKCTACTKFIDEGWRFCAHCGTSTTGEQKVEAEKKVVGSEKKVGTVIAPRLR</sequence>
<reference evidence="1 2" key="1">
    <citation type="submission" date="2019-06" db="EMBL/GenBank/DDBJ databases">
        <authorList>
            <person name="Anderson T.C."/>
            <person name="Ballou V.G."/>
            <person name="Berkey V.K."/>
            <person name="Bonaccorso K.R."/>
            <person name="Busby L.B."/>
            <person name="Carey D.A."/>
            <person name="Cutaia C."/>
            <person name="Dalenburg J."/>
            <person name="Diaz-Ramirez E."/>
            <person name="Holmes K.J."/>
            <person name="Liner T.A."/>
            <person name="McGrew S.T."/>
            <person name="Meares D.P."/>
            <person name="Mordente R.E."/>
            <person name="Pietrzak P.A."/>
            <person name="Shirley O.A."/>
            <person name="Slimani Z."/>
            <person name="Smith A.M."/>
            <person name="Wallace S.D."/>
            <person name="Wright Y.S."/>
            <person name="Williams D.C."/>
            <person name="Garlena R.A."/>
            <person name="Russell D.A."/>
            <person name="Pope W.H."/>
            <person name="Jacobs-Sera D."/>
            <person name="Hatfull G.F."/>
        </authorList>
    </citation>
    <scope>NUCLEOTIDE SEQUENCE [LARGE SCALE GENOMIC DNA]</scope>
</reference>
<accession>A0A516KU77</accession>
<evidence type="ECO:0008006" key="3">
    <source>
        <dbReference type="Google" id="ProtNLM"/>
    </source>
</evidence>
<keyword evidence="2" id="KW-1185">Reference proteome</keyword>
<protein>
    <recommendedName>
        <fullName evidence="3">Zinc ribbon domain-containing protein</fullName>
    </recommendedName>
</protein>